<reference evidence="9" key="2">
    <citation type="journal article" date="2011" name="Microb. Ecol.">
        <title>Taxonomic and Functional Metagenomic Profiling of the Microbial Community in the Anoxic Sediment of a Sub-saline Shallow Lake (Laguna de Carrizo, Central Spain).</title>
        <authorList>
            <person name="Ferrer M."/>
            <person name="Guazzaroni M.E."/>
            <person name="Richter M."/>
            <person name="Garcia-Salamanca A."/>
            <person name="Yarza P."/>
            <person name="Suarez-Suarez A."/>
            <person name="Solano J."/>
            <person name="Alcaide M."/>
            <person name="van Dillewijn P."/>
            <person name="Molina-Henares M.A."/>
            <person name="Lopez-Cortes N."/>
            <person name="Al-Ramahi Y."/>
            <person name="Guerrero C."/>
            <person name="Acosta A."/>
            <person name="de Eugenio L.I."/>
            <person name="Martinez V."/>
            <person name="Marques S."/>
            <person name="Rojo F."/>
            <person name="Santero E."/>
            <person name="Genilloud O."/>
            <person name="Perez-Perez J."/>
            <person name="Rossello-Mora R."/>
            <person name="Ramos J.L."/>
        </authorList>
    </citation>
    <scope>NUCLEOTIDE SEQUENCE</scope>
</reference>
<keyword evidence="6" id="KW-1133">Transmembrane helix</keyword>
<keyword evidence="4" id="KW-0997">Cell inner membrane</keyword>
<evidence type="ECO:0000256" key="1">
    <source>
        <dbReference type="ARBA" id="ARBA00004377"/>
    </source>
</evidence>
<name>D9PN66_9ZZZZ</name>
<reference evidence="9" key="1">
    <citation type="submission" date="2010-07" db="EMBL/GenBank/DDBJ databases">
        <authorList>
            <consortium name="CONSOLIDER consortium CSD2007-00005"/>
            <person name="Guazzaroni M.-E."/>
            <person name="Richter M."/>
            <person name="Garcia-Salamanca A."/>
            <person name="Yarza P."/>
            <person name="Ferrer M."/>
        </authorList>
    </citation>
    <scope>NUCLEOTIDE SEQUENCE</scope>
</reference>
<keyword evidence="5" id="KW-0812">Transmembrane</keyword>
<dbReference type="AlphaFoldDB" id="D9PN66"/>
<evidence type="ECO:0000259" key="8">
    <source>
        <dbReference type="Pfam" id="PF12019"/>
    </source>
</evidence>
<dbReference type="InterPro" id="IPR049875">
    <property type="entry name" value="TypeII_GspH"/>
</dbReference>
<evidence type="ECO:0000256" key="5">
    <source>
        <dbReference type="ARBA" id="ARBA00022692"/>
    </source>
</evidence>
<dbReference type="Gene3D" id="3.55.40.10">
    <property type="entry name" value="minor pseudopilin epsh domain"/>
    <property type="match status" value="1"/>
</dbReference>
<accession>D9PN66</accession>
<evidence type="ECO:0000256" key="3">
    <source>
        <dbReference type="ARBA" id="ARBA00022481"/>
    </source>
</evidence>
<dbReference type="InterPro" id="IPR045584">
    <property type="entry name" value="Pilin-like"/>
</dbReference>
<evidence type="ECO:0000256" key="4">
    <source>
        <dbReference type="ARBA" id="ARBA00022519"/>
    </source>
</evidence>
<dbReference type="InterPro" id="IPR022346">
    <property type="entry name" value="T2SS_GspH"/>
</dbReference>
<gene>
    <name evidence="9" type="ORF">LDC_2995</name>
</gene>
<dbReference type="NCBIfam" id="TIGR01708">
    <property type="entry name" value="typeII_sec_gspH"/>
    <property type="match status" value="1"/>
</dbReference>
<evidence type="ECO:0000256" key="7">
    <source>
        <dbReference type="ARBA" id="ARBA00023136"/>
    </source>
</evidence>
<comment type="caution">
    <text evidence="9">The sequence shown here is derived from an EMBL/GenBank/DDBJ whole genome shotgun (WGS) entry which is preliminary data.</text>
</comment>
<sequence>MLVVVIIIGIITSMAVVSTRVLGGDYEMDREARRLQAVLGQAREDAMLEGRDVGLRIDALGYDFLRYDGRNERWETVTEDPLLRERLFPDGMSAGLWLESRRVQLPERSLPNERAPALPQVVVLASGDLVPFEVRLERAGTEETRAIAGYADGKIEILADDENARR</sequence>
<comment type="subcellular location">
    <subcellularLocation>
        <location evidence="1">Cell inner membrane</location>
        <topology evidence="1">Single-pass membrane protein</topology>
    </subcellularLocation>
</comment>
<keyword evidence="3" id="KW-0488">Methylation</keyword>
<dbReference type="GO" id="GO:0015627">
    <property type="term" value="C:type II protein secretion system complex"/>
    <property type="evidence" value="ECO:0007669"/>
    <property type="project" value="InterPro"/>
</dbReference>
<evidence type="ECO:0000313" key="9">
    <source>
        <dbReference type="EMBL" id="EFK95000.1"/>
    </source>
</evidence>
<dbReference type="GO" id="GO:0005886">
    <property type="term" value="C:plasma membrane"/>
    <property type="evidence" value="ECO:0007669"/>
    <property type="project" value="UniProtKB-SubCell"/>
</dbReference>
<evidence type="ECO:0000256" key="6">
    <source>
        <dbReference type="ARBA" id="ARBA00022989"/>
    </source>
</evidence>
<dbReference type="SUPFAM" id="SSF54523">
    <property type="entry name" value="Pili subunits"/>
    <property type="match status" value="1"/>
</dbReference>
<evidence type="ECO:0000256" key="2">
    <source>
        <dbReference type="ARBA" id="ARBA00022475"/>
    </source>
</evidence>
<proteinExistence type="predicted"/>
<dbReference type="GO" id="GO:0015628">
    <property type="term" value="P:protein secretion by the type II secretion system"/>
    <property type="evidence" value="ECO:0007669"/>
    <property type="project" value="InterPro"/>
</dbReference>
<protein>
    <submittedName>
        <fullName evidence="9">General secretion pathway protein H</fullName>
    </submittedName>
</protein>
<keyword evidence="7" id="KW-0472">Membrane</keyword>
<feature type="domain" description="General secretion pathway GspH" evidence="8">
    <location>
        <begin position="31"/>
        <end position="148"/>
    </location>
</feature>
<dbReference type="Pfam" id="PF12019">
    <property type="entry name" value="GspH"/>
    <property type="match status" value="1"/>
</dbReference>
<keyword evidence="2" id="KW-1003">Cell membrane</keyword>
<organism evidence="9">
    <name type="scientific">sediment metagenome</name>
    <dbReference type="NCBI Taxonomy" id="749907"/>
    <lineage>
        <taxon>unclassified sequences</taxon>
        <taxon>metagenomes</taxon>
        <taxon>ecological metagenomes</taxon>
    </lineage>
</organism>
<dbReference type="EMBL" id="ADZX01000922">
    <property type="protein sequence ID" value="EFK95000.1"/>
    <property type="molecule type" value="Genomic_DNA"/>
</dbReference>